<sequence length="64" mass="6836">MHVRAANHTPHPDLIWRASDKGMSLSRTTLGGRWAPPCSFLAAVGENRGARAGKALAGRDCQLP</sequence>
<gene>
    <name evidence="1" type="ORF">J2X04_000957</name>
</gene>
<reference evidence="1 2" key="1">
    <citation type="submission" date="2023-07" db="EMBL/GenBank/DDBJ databases">
        <title>Sorghum-associated microbial communities from plants grown in Nebraska, USA.</title>
        <authorList>
            <person name="Schachtman D."/>
        </authorList>
    </citation>
    <scope>NUCLEOTIDE SEQUENCE [LARGE SCALE GENOMIC DNA]</scope>
    <source>
        <strain evidence="1 2">BE187</strain>
    </source>
</reference>
<evidence type="ECO:0000313" key="1">
    <source>
        <dbReference type="EMBL" id="MDR7098610.1"/>
    </source>
</evidence>
<proteinExistence type="predicted"/>
<comment type="caution">
    <text evidence="1">The sequence shown here is derived from an EMBL/GenBank/DDBJ whole genome shotgun (WGS) entry which is preliminary data.</text>
</comment>
<keyword evidence="2" id="KW-1185">Reference proteome</keyword>
<name>A0ABU1VMP3_9GAMM</name>
<dbReference type="EMBL" id="JAVDVW010000001">
    <property type="protein sequence ID" value="MDR7098610.1"/>
    <property type="molecule type" value="Genomic_DNA"/>
</dbReference>
<dbReference type="Proteomes" id="UP001267878">
    <property type="component" value="Unassembled WGS sequence"/>
</dbReference>
<evidence type="ECO:0000313" key="2">
    <source>
        <dbReference type="Proteomes" id="UP001267878"/>
    </source>
</evidence>
<organism evidence="1 2">
    <name type="scientific">Agrilutibacter niabensis</name>
    <dbReference type="NCBI Taxonomy" id="380628"/>
    <lineage>
        <taxon>Bacteria</taxon>
        <taxon>Pseudomonadati</taxon>
        <taxon>Pseudomonadota</taxon>
        <taxon>Gammaproteobacteria</taxon>
        <taxon>Lysobacterales</taxon>
        <taxon>Lysobacteraceae</taxon>
        <taxon>Agrilutibacter</taxon>
    </lineage>
</organism>
<protein>
    <submittedName>
        <fullName evidence="1">Uncharacterized protein</fullName>
    </submittedName>
</protein>
<accession>A0ABU1VMP3</accession>